<comment type="caution">
    <text evidence="2">The sequence shown here is derived from an EMBL/GenBank/DDBJ whole genome shotgun (WGS) entry which is preliminary data.</text>
</comment>
<dbReference type="EMBL" id="LWQS01000038">
    <property type="protein sequence ID" value="OAN47191.1"/>
    <property type="molecule type" value="Genomic_DNA"/>
</dbReference>
<sequence>MSRSYRLSPAGRRNNLLMIAVTMLLWVFALWSFASTLRLSLHPAAFWSDLQRLFAQPPAIEQAAPALLLFVLIVATPLLIWNLIAEWDAAFTPADDGLTYEAMGVRLWCPWEDILALRPSPAVADEAIVIACRRDLAEAIANPLLRWLHRQAHGRQRLVIGPDIAQRDELVAQIEQAMARTQGRPDVLAVGHAPSA</sequence>
<dbReference type="STRING" id="1707952.A6A03_00140"/>
<dbReference type="AlphaFoldDB" id="A0A178MEG4"/>
<accession>A0A178MEG4</accession>
<proteinExistence type="predicted"/>
<keyword evidence="1" id="KW-0812">Transmembrane</keyword>
<keyword evidence="1" id="KW-0472">Membrane</keyword>
<evidence type="ECO:0000313" key="2">
    <source>
        <dbReference type="EMBL" id="OAN47191.1"/>
    </source>
</evidence>
<dbReference type="RefSeq" id="WP_066783977.1">
    <property type="nucleotide sequence ID" value="NZ_LWQS01000038.1"/>
</dbReference>
<keyword evidence="1" id="KW-1133">Transmembrane helix</keyword>
<evidence type="ECO:0000313" key="3">
    <source>
        <dbReference type="Proteomes" id="UP000078287"/>
    </source>
</evidence>
<dbReference type="Proteomes" id="UP000078287">
    <property type="component" value="Unassembled WGS sequence"/>
</dbReference>
<name>A0A178MEG4_9CHLR</name>
<keyword evidence="3" id="KW-1185">Reference proteome</keyword>
<organism evidence="2 3">
    <name type="scientific">Chloroflexus islandicus</name>
    <dbReference type="NCBI Taxonomy" id="1707952"/>
    <lineage>
        <taxon>Bacteria</taxon>
        <taxon>Bacillati</taxon>
        <taxon>Chloroflexota</taxon>
        <taxon>Chloroflexia</taxon>
        <taxon>Chloroflexales</taxon>
        <taxon>Chloroflexineae</taxon>
        <taxon>Chloroflexaceae</taxon>
        <taxon>Chloroflexus</taxon>
    </lineage>
</organism>
<evidence type="ECO:0000256" key="1">
    <source>
        <dbReference type="SAM" id="Phobius"/>
    </source>
</evidence>
<gene>
    <name evidence="2" type="ORF">A6A03_00140</name>
</gene>
<reference evidence="2 3" key="1">
    <citation type="submission" date="2016-04" db="EMBL/GenBank/DDBJ databases">
        <title>Chloroflexus islandicus sp. nov., a thermophilic filamentous anoxygenic phototrophic bacterium from geyser Strokkur (Iceland).</title>
        <authorList>
            <person name="Gaisin V.A."/>
            <person name="Kalashnikov A.M."/>
            <person name="Sukhacheva M.V."/>
            <person name="Grouzdev D.S."/>
            <person name="Ivanov T.M."/>
            <person name="Kuznetsov B."/>
            <person name="Gorlenko V.M."/>
        </authorList>
    </citation>
    <scope>NUCLEOTIDE SEQUENCE [LARGE SCALE GENOMIC DNA]</scope>
    <source>
        <strain evidence="3">isl-2</strain>
    </source>
</reference>
<protein>
    <submittedName>
        <fullName evidence="2">Uncharacterized protein</fullName>
    </submittedName>
</protein>
<feature type="transmembrane region" description="Helical" evidence="1">
    <location>
        <begin position="16"/>
        <end position="34"/>
    </location>
</feature>
<feature type="transmembrane region" description="Helical" evidence="1">
    <location>
        <begin position="63"/>
        <end position="84"/>
    </location>
</feature>